<feature type="signal peptide" evidence="1">
    <location>
        <begin position="1"/>
        <end position="19"/>
    </location>
</feature>
<gene>
    <name evidence="2" type="ORF">PDESU_01901</name>
</gene>
<dbReference type="AlphaFoldDB" id="A0A6C2U0E7"/>
<protein>
    <recommendedName>
        <fullName evidence="4">Aldose 1-epimerase</fullName>
    </recommendedName>
</protein>
<proteinExistence type="predicted"/>
<accession>A0A6C2U0E7</accession>
<dbReference type="RefSeq" id="WP_136078921.1">
    <property type="nucleotide sequence ID" value="NZ_CAAHFG010000001.1"/>
</dbReference>
<evidence type="ECO:0000313" key="3">
    <source>
        <dbReference type="Proteomes" id="UP000366872"/>
    </source>
</evidence>
<keyword evidence="3" id="KW-1185">Reference proteome</keyword>
<reference evidence="2 3" key="1">
    <citation type="submission" date="2019-04" db="EMBL/GenBank/DDBJ databases">
        <authorList>
            <person name="Van Vliet M D."/>
        </authorList>
    </citation>
    <scope>NUCLEOTIDE SEQUENCE [LARGE SCALE GENOMIC DNA]</scope>
    <source>
        <strain evidence="2 3">F1</strain>
    </source>
</reference>
<dbReference type="Proteomes" id="UP000366872">
    <property type="component" value="Unassembled WGS sequence"/>
</dbReference>
<organism evidence="2 3">
    <name type="scientific">Pontiella desulfatans</name>
    <dbReference type="NCBI Taxonomy" id="2750659"/>
    <lineage>
        <taxon>Bacteria</taxon>
        <taxon>Pseudomonadati</taxon>
        <taxon>Kiritimatiellota</taxon>
        <taxon>Kiritimatiellia</taxon>
        <taxon>Kiritimatiellales</taxon>
        <taxon>Pontiellaceae</taxon>
        <taxon>Pontiella</taxon>
    </lineage>
</organism>
<evidence type="ECO:0000313" key="2">
    <source>
        <dbReference type="EMBL" id="VGO13345.1"/>
    </source>
</evidence>
<evidence type="ECO:0008006" key="4">
    <source>
        <dbReference type="Google" id="ProtNLM"/>
    </source>
</evidence>
<evidence type="ECO:0000256" key="1">
    <source>
        <dbReference type="SAM" id="SignalP"/>
    </source>
</evidence>
<sequence length="317" mass="34894">MVVKLMVAGGLLGICSASADQLSITNASTRVVLDSTGGRLTEYSLNGNNILYVDPAIGDWAWDGKGYKELDGGRCDISGGGSTPKHFDLWLGEWKLEHTGDFSMRATSVVNEELGVQLVRDFQLSENSSELKFTQTIKNSSNVRKRYAHFSRTFVTGDGTCIVPLNPNSRFPKGYVQFGGSYTNQSVLLHPPDDPAIEVVEATPPHGGALAERPGRQRLPLQQGNVLLINAPPELPKLGIDSEAGWMAFHSKRGLLFTKRFPFYPDRAYAEPTAHAVTVWYKGGRCEMEPMGPWDWIEPGASSSFTETWTLEQRPSE</sequence>
<name>A0A6C2U0E7_PONDE</name>
<feature type="chain" id="PRO_5025377918" description="Aldose 1-epimerase" evidence="1">
    <location>
        <begin position="20"/>
        <end position="317"/>
    </location>
</feature>
<dbReference type="EMBL" id="CAAHFG010000001">
    <property type="protein sequence ID" value="VGO13345.1"/>
    <property type="molecule type" value="Genomic_DNA"/>
</dbReference>
<keyword evidence="1" id="KW-0732">Signal</keyword>